<name>A0A916EF13_9GLOM</name>
<organism evidence="1 2">
    <name type="scientific">Rhizophagus irregularis</name>
    <dbReference type="NCBI Taxonomy" id="588596"/>
    <lineage>
        <taxon>Eukaryota</taxon>
        <taxon>Fungi</taxon>
        <taxon>Fungi incertae sedis</taxon>
        <taxon>Mucoromycota</taxon>
        <taxon>Glomeromycotina</taxon>
        <taxon>Glomeromycetes</taxon>
        <taxon>Glomerales</taxon>
        <taxon>Glomeraceae</taxon>
        <taxon>Rhizophagus</taxon>
    </lineage>
</organism>
<gene>
    <name evidence="1" type="ORF">CHRIB12_LOCUS15733</name>
</gene>
<reference evidence="1" key="1">
    <citation type="submission" date="2020-05" db="EMBL/GenBank/DDBJ databases">
        <authorList>
            <person name="Rincon C."/>
            <person name="Sanders R I."/>
            <person name="Robbins C."/>
            <person name="Chaturvedi A."/>
        </authorList>
    </citation>
    <scope>NUCLEOTIDE SEQUENCE</scope>
    <source>
        <strain evidence="1">CHB12</strain>
    </source>
</reference>
<sequence length="120" mass="14198">MKNTPKCYIDLMKKCWDLDPFNRPTIITLENIISEWIKCINRYYAANSDGNYLYEVPDINNQLKIDMLEFIEANEALVQEQEQENASIIKSHPQACYTSRKLTEIYFQEESQDFDSMIID</sequence>
<dbReference type="EMBL" id="CAGKOT010000037">
    <property type="protein sequence ID" value="CAB5377368.1"/>
    <property type="molecule type" value="Genomic_DNA"/>
</dbReference>
<proteinExistence type="predicted"/>
<evidence type="ECO:0000313" key="1">
    <source>
        <dbReference type="EMBL" id="CAB5377368.1"/>
    </source>
</evidence>
<evidence type="ECO:0000313" key="2">
    <source>
        <dbReference type="Proteomes" id="UP000684084"/>
    </source>
</evidence>
<dbReference type="Proteomes" id="UP000684084">
    <property type="component" value="Unassembled WGS sequence"/>
</dbReference>
<accession>A0A916EF13</accession>
<dbReference type="OrthoDB" id="2306338at2759"/>
<comment type="caution">
    <text evidence="1">The sequence shown here is derived from an EMBL/GenBank/DDBJ whole genome shotgun (WGS) entry which is preliminary data.</text>
</comment>
<dbReference type="AlphaFoldDB" id="A0A916EF13"/>
<protein>
    <recommendedName>
        <fullName evidence="3">Serine-threonine/tyrosine-protein kinase catalytic domain-containing protein</fullName>
    </recommendedName>
</protein>
<evidence type="ECO:0008006" key="3">
    <source>
        <dbReference type="Google" id="ProtNLM"/>
    </source>
</evidence>